<accession>A0A1F4NQR9</accession>
<evidence type="ECO:0000313" key="3">
    <source>
        <dbReference type="EMBL" id="OGB73628.1"/>
    </source>
</evidence>
<dbReference type="AlphaFoldDB" id="A0A1F4NQR9"/>
<gene>
    <name evidence="3" type="ORF">A3K51_02150</name>
</gene>
<dbReference type="EMBL" id="METD01000001">
    <property type="protein sequence ID" value="OGB73628.1"/>
    <property type="molecule type" value="Genomic_DNA"/>
</dbReference>
<evidence type="ECO:0000313" key="4">
    <source>
        <dbReference type="Proteomes" id="UP000178085"/>
    </source>
</evidence>
<sequence length="665" mass="74197">MADDNDTKNQRRLKVKKIRERIERLVQQSRINLDFYASVAAQLERANKQIDDGQRQDEFNQEDLADQRVKNQAGDEDEEEENEEQPEQPEPEQPEQQEQQERQEPEQPEDQPSARKDQLEKLRQARETYQKVQKAAETAKKMAEAAKSAKTVATVGAFLAETWWIWVILLVLLLLVALAYMIFGGAGNKVLDMAGGSIPIAMDYQNKEHQKLVADVEGLVKDGALLMNENSAKDLSWQSDKNGKPIHALDWRTMETLSYLAGKYKIGVKFLKSNGPDMTRRMPVAKGEENSEPIDAPSAYSFGQGIAITSIGVTSLELTEAMGLPQPVPVQVNWQKQVVEKALRPIYEQLQVDARALFNATVQANAQADTDEKGLEVLARAHEQAVTDSAKNPQAKIKDNYMIAKEALDNLIINLERMREVGKCWEEKPWLDPRACRFSTKASGYLGGASGLFEKSGTAFIDGWGEQTDSGPIHQGLWATFRAMQVANMLGWNGNEEEIDLWKAYEARQNIRKLALDILRMPVALAGEGQDFNADLVAKQLIIYSPEDDLDNGLPDFDVYPRGTIAVDEGGVGYDSTGHDNVIDVRDNHFMSLPIDGGIFSKLGTVFIYKTDSAGQIAKEILEWAAASFTLGGSKMMDLWDGGGIEKPGEERVKVSYRSFVHIGF</sequence>
<evidence type="ECO:0000256" key="1">
    <source>
        <dbReference type="SAM" id="MobiDB-lite"/>
    </source>
</evidence>
<keyword evidence="2" id="KW-0812">Transmembrane</keyword>
<protein>
    <submittedName>
        <fullName evidence="3">Uncharacterized protein</fullName>
    </submittedName>
</protein>
<keyword evidence="2" id="KW-0472">Membrane</keyword>
<evidence type="ECO:0000256" key="2">
    <source>
        <dbReference type="SAM" id="Phobius"/>
    </source>
</evidence>
<organism evidence="3 4">
    <name type="scientific">candidate division Kazan bacterium RIFCSPLOWO2_01_FULL_45_19</name>
    <dbReference type="NCBI Taxonomy" id="1798538"/>
    <lineage>
        <taxon>Bacteria</taxon>
        <taxon>Bacteria division Kazan-3B-28</taxon>
    </lineage>
</organism>
<comment type="caution">
    <text evidence="3">The sequence shown here is derived from an EMBL/GenBank/DDBJ whole genome shotgun (WGS) entry which is preliminary data.</text>
</comment>
<feature type="region of interest" description="Disordered" evidence="1">
    <location>
        <begin position="48"/>
        <end position="116"/>
    </location>
</feature>
<keyword evidence="2" id="KW-1133">Transmembrane helix</keyword>
<feature type="compositionally biased region" description="Acidic residues" evidence="1">
    <location>
        <begin position="74"/>
        <end position="95"/>
    </location>
</feature>
<dbReference type="Proteomes" id="UP000178085">
    <property type="component" value="Unassembled WGS sequence"/>
</dbReference>
<feature type="transmembrane region" description="Helical" evidence="2">
    <location>
        <begin position="163"/>
        <end position="183"/>
    </location>
</feature>
<feature type="compositionally biased region" description="Basic and acidic residues" evidence="1">
    <location>
        <begin position="48"/>
        <end position="58"/>
    </location>
</feature>
<proteinExistence type="predicted"/>
<name>A0A1F4NQR9_UNCK3</name>
<reference evidence="3 4" key="1">
    <citation type="journal article" date="2016" name="Nat. Commun.">
        <title>Thousands of microbial genomes shed light on interconnected biogeochemical processes in an aquifer system.</title>
        <authorList>
            <person name="Anantharaman K."/>
            <person name="Brown C.T."/>
            <person name="Hug L.A."/>
            <person name="Sharon I."/>
            <person name="Castelle C.J."/>
            <person name="Probst A.J."/>
            <person name="Thomas B.C."/>
            <person name="Singh A."/>
            <person name="Wilkins M.J."/>
            <person name="Karaoz U."/>
            <person name="Brodie E.L."/>
            <person name="Williams K.H."/>
            <person name="Hubbard S.S."/>
            <person name="Banfield J.F."/>
        </authorList>
    </citation>
    <scope>NUCLEOTIDE SEQUENCE [LARGE SCALE GENOMIC DNA]</scope>
</reference>